<proteinExistence type="inferred from homology"/>
<dbReference type="InterPro" id="IPR042122">
    <property type="entry name" value="Ser_AcTrfase_N_sf"/>
</dbReference>
<dbReference type="PIRSF" id="PIRSF000441">
    <property type="entry name" value="CysE"/>
    <property type="match status" value="1"/>
</dbReference>
<name>U2EPU2_9BACT</name>
<dbReference type="PATRIC" id="fig|1242969.3.peg.448"/>
<dbReference type="CDD" id="cd03354">
    <property type="entry name" value="LbH_SAT"/>
    <property type="match status" value="1"/>
</dbReference>
<evidence type="ECO:0000256" key="6">
    <source>
        <dbReference type="ARBA" id="ARBA00049486"/>
    </source>
</evidence>
<dbReference type="AlphaFoldDB" id="U2EPU2"/>
<comment type="similarity">
    <text evidence="1 7">Belongs to the transferase hexapeptide repeat family.</text>
</comment>
<dbReference type="InterPro" id="IPR011004">
    <property type="entry name" value="Trimer_LpxA-like_sf"/>
</dbReference>
<dbReference type="SUPFAM" id="SSF51161">
    <property type="entry name" value="Trimeric LpxA-like enzymes"/>
    <property type="match status" value="1"/>
</dbReference>
<dbReference type="NCBIfam" id="NF041874">
    <property type="entry name" value="EPS_EpsC"/>
    <property type="match status" value="1"/>
</dbReference>
<evidence type="ECO:0000256" key="3">
    <source>
        <dbReference type="ARBA" id="ARBA00022679"/>
    </source>
</evidence>
<accession>U2EPU2</accession>
<protein>
    <recommendedName>
        <fullName evidence="7">Serine acetyltransferase</fullName>
        <ecNumber evidence="7">2.3.1.30</ecNumber>
    </recommendedName>
</protein>
<dbReference type="EC" id="2.3.1.30" evidence="7"/>
<keyword evidence="3 7" id="KW-0808">Transferase</keyword>
<dbReference type="InterPro" id="IPR045304">
    <property type="entry name" value="LbH_SAT"/>
</dbReference>
<dbReference type="EMBL" id="ANNI01000003">
    <property type="protein sequence ID" value="ERJ26051.1"/>
    <property type="molecule type" value="Genomic_DNA"/>
</dbReference>
<gene>
    <name evidence="8" type="ORF">ATCC51562_10</name>
</gene>
<evidence type="ECO:0000256" key="2">
    <source>
        <dbReference type="ARBA" id="ARBA00022605"/>
    </source>
</evidence>
<dbReference type="Proteomes" id="UP000016627">
    <property type="component" value="Unassembled WGS sequence"/>
</dbReference>
<comment type="caution">
    <text evidence="8">The sequence shown here is derived from an EMBL/GenBank/DDBJ whole genome shotgun (WGS) entry which is preliminary data.</text>
</comment>
<dbReference type="FunFam" id="2.160.10.10:FF:000007">
    <property type="entry name" value="Serine acetyltransferase"/>
    <property type="match status" value="1"/>
</dbReference>
<sequence length="183" mass="19891">MWESLKELVQTVREKDPSVHKCCFLAILINTPGIHAVLFHKISHFLYKKGHFFLARLISQIARFLTGIEIHPGAKIGKRFFIDHGMGVVIGETAEIGDDVMMYHQVTLGGTGKECGKRHPTVKNGVTIAAGSKILGAITIGENAKIGANSVVLKNVPANATVVGIPARIVRVNGTKFEPEFII</sequence>
<keyword evidence="5 7" id="KW-0012">Acyltransferase</keyword>
<keyword evidence="4" id="KW-0677">Repeat</keyword>
<evidence type="ECO:0000313" key="9">
    <source>
        <dbReference type="Proteomes" id="UP000016627"/>
    </source>
</evidence>
<dbReference type="PANTHER" id="PTHR42811">
    <property type="entry name" value="SERINE ACETYLTRANSFERASE"/>
    <property type="match status" value="1"/>
</dbReference>
<keyword evidence="2" id="KW-0028">Amino-acid biosynthesis</keyword>
<dbReference type="GO" id="GO:0009001">
    <property type="term" value="F:serine O-acetyltransferase activity"/>
    <property type="evidence" value="ECO:0007669"/>
    <property type="project" value="UniProtKB-EC"/>
</dbReference>
<dbReference type="InterPro" id="IPR001451">
    <property type="entry name" value="Hexapep"/>
</dbReference>
<dbReference type="RefSeq" id="WP_021090453.1">
    <property type="nucleotide sequence ID" value="NZ_ANNI01000003.1"/>
</dbReference>
<dbReference type="Pfam" id="PF00132">
    <property type="entry name" value="Hexapep"/>
    <property type="match status" value="1"/>
</dbReference>
<dbReference type="GO" id="GO:0006535">
    <property type="term" value="P:cysteine biosynthetic process from serine"/>
    <property type="evidence" value="ECO:0007669"/>
    <property type="project" value="InterPro"/>
</dbReference>
<dbReference type="InterPro" id="IPR053376">
    <property type="entry name" value="Serine_acetyltransferase"/>
</dbReference>
<dbReference type="InterPro" id="IPR005881">
    <property type="entry name" value="Ser_O-AcTrfase"/>
</dbReference>
<evidence type="ECO:0000313" key="8">
    <source>
        <dbReference type="EMBL" id="ERJ26051.1"/>
    </source>
</evidence>
<evidence type="ECO:0000256" key="7">
    <source>
        <dbReference type="PIRNR" id="PIRNR000441"/>
    </source>
</evidence>
<dbReference type="eggNOG" id="COG1045">
    <property type="taxonomic scope" value="Bacteria"/>
</dbReference>
<dbReference type="PROSITE" id="PS00101">
    <property type="entry name" value="HEXAPEP_TRANSFERASES"/>
    <property type="match status" value="1"/>
</dbReference>
<evidence type="ECO:0000256" key="5">
    <source>
        <dbReference type="ARBA" id="ARBA00023315"/>
    </source>
</evidence>
<comment type="catalytic activity">
    <reaction evidence="6 7">
        <text>L-serine + acetyl-CoA = O-acetyl-L-serine + CoA</text>
        <dbReference type="Rhea" id="RHEA:24560"/>
        <dbReference type="ChEBI" id="CHEBI:33384"/>
        <dbReference type="ChEBI" id="CHEBI:57287"/>
        <dbReference type="ChEBI" id="CHEBI:57288"/>
        <dbReference type="ChEBI" id="CHEBI:58340"/>
        <dbReference type="EC" id="2.3.1.30"/>
    </reaction>
</comment>
<organism evidence="8 9">
    <name type="scientific">Campylobacter concisus ATCC 51562</name>
    <dbReference type="NCBI Taxonomy" id="1242969"/>
    <lineage>
        <taxon>Bacteria</taxon>
        <taxon>Pseudomonadati</taxon>
        <taxon>Campylobacterota</taxon>
        <taxon>Epsilonproteobacteria</taxon>
        <taxon>Campylobacterales</taxon>
        <taxon>Campylobacteraceae</taxon>
        <taxon>Campylobacter</taxon>
    </lineage>
</organism>
<dbReference type="GO" id="GO:0005737">
    <property type="term" value="C:cytoplasm"/>
    <property type="evidence" value="ECO:0007669"/>
    <property type="project" value="InterPro"/>
</dbReference>
<dbReference type="Gene3D" id="2.160.10.10">
    <property type="entry name" value="Hexapeptide repeat proteins"/>
    <property type="match status" value="1"/>
</dbReference>
<reference evidence="8 9" key="1">
    <citation type="journal article" date="2013" name="BMC Genomics">
        <title>Comparative genomics of Campylobacter concisus isolates reveals genetic diversity and provides insights into disease association.</title>
        <authorList>
            <person name="Deshpande N.P."/>
            <person name="Kaakoush N.O."/>
            <person name="Wilkins M.R."/>
            <person name="Mitchell H.M."/>
        </authorList>
    </citation>
    <scope>NUCLEOTIDE SEQUENCE [LARGE SCALE GENOMIC DNA]</scope>
    <source>
        <strain evidence="8 9">ATCC 51562</strain>
    </source>
</reference>
<evidence type="ECO:0000256" key="4">
    <source>
        <dbReference type="ARBA" id="ARBA00022737"/>
    </source>
</evidence>
<evidence type="ECO:0000256" key="1">
    <source>
        <dbReference type="ARBA" id="ARBA00007274"/>
    </source>
</evidence>
<dbReference type="Gene3D" id="1.10.3130.10">
    <property type="entry name" value="serine acetyltransferase, domain 1"/>
    <property type="match status" value="1"/>
</dbReference>
<dbReference type="InterPro" id="IPR018357">
    <property type="entry name" value="Hexapep_transf_CS"/>
</dbReference>
<dbReference type="NCBIfam" id="TIGR01172">
    <property type="entry name" value="cysE"/>
    <property type="match status" value="1"/>
</dbReference>